<keyword evidence="2" id="KW-0479">Metal-binding</keyword>
<keyword evidence="8" id="KW-1185">Reference proteome</keyword>
<dbReference type="InterPro" id="IPR036922">
    <property type="entry name" value="Rieske_2Fe-2S_sf"/>
</dbReference>
<dbReference type="GO" id="GO:0016491">
    <property type="term" value="F:oxidoreductase activity"/>
    <property type="evidence" value="ECO:0007669"/>
    <property type="project" value="UniProtKB-KW"/>
</dbReference>
<dbReference type="CDD" id="cd03469">
    <property type="entry name" value="Rieske_RO_Alpha_N"/>
    <property type="match status" value="1"/>
</dbReference>
<dbReference type="GO" id="GO:0051537">
    <property type="term" value="F:2 iron, 2 sulfur cluster binding"/>
    <property type="evidence" value="ECO:0007669"/>
    <property type="project" value="UniProtKB-KW"/>
</dbReference>
<dbReference type="Gene3D" id="2.102.10.10">
    <property type="entry name" value="Rieske [2Fe-2S] iron-sulphur domain"/>
    <property type="match status" value="1"/>
</dbReference>
<dbReference type="GO" id="GO:0005506">
    <property type="term" value="F:iron ion binding"/>
    <property type="evidence" value="ECO:0007669"/>
    <property type="project" value="InterPro"/>
</dbReference>
<dbReference type="Pfam" id="PF00355">
    <property type="entry name" value="Rieske"/>
    <property type="match status" value="1"/>
</dbReference>
<dbReference type="InterPro" id="IPR050584">
    <property type="entry name" value="Cholesterol_7-desaturase"/>
</dbReference>
<organism evidence="7 8">
    <name type="scientific">Gluconacetobacter tumulisoli</name>
    <dbReference type="NCBI Taxonomy" id="1286189"/>
    <lineage>
        <taxon>Bacteria</taxon>
        <taxon>Pseudomonadati</taxon>
        <taxon>Pseudomonadota</taxon>
        <taxon>Alphaproteobacteria</taxon>
        <taxon>Acetobacterales</taxon>
        <taxon>Acetobacteraceae</taxon>
        <taxon>Gluconacetobacter</taxon>
    </lineage>
</organism>
<accession>A0A7W4K510</accession>
<dbReference type="PROSITE" id="PS00570">
    <property type="entry name" value="RING_HYDROXYL_ALPHA"/>
    <property type="match status" value="1"/>
</dbReference>
<dbReference type="InterPro" id="IPR017941">
    <property type="entry name" value="Rieske_2Fe-2S"/>
</dbReference>
<keyword evidence="3" id="KW-0560">Oxidoreductase</keyword>
<dbReference type="PANTHER" id="PTHR21266:SF60">
    <property type="entry name" value="3-KETOSTEROID-9-ALPHA-MONOOXYGENASE, OXYGENASE COMPONENT"/>
    <property type="match status" value="1"/>
</dbReference>
<dbReference type="AlphaFoldDB" id="A0A7W4K510"/>
<evidence type="ECO:0000256" key="4">
    <source>
        <dbReference type="ARBA" id="ARBA00023004"/>
    </source>
</evidence>
<feature type="domain" description="Rieske" evidence="6">
    <location>
        <begin position="1"/>
        <end position="101"/>
    </location>
</feature>
<evidence type="ECO:0000313" key="8">
    <source>
        <dbReference type="Proteomes" id="UP000578030"/>
    </source>
</evidence>
<evidence type="ECO:0000256" key="2">
    <source>
        <dbReference type="ARBA" id="ARBA00022723"/>
    </source>
</evidence>
<dbReference type="PROSITE" id="PS51296">
    <property type="entry name" value="RIESKE"/>
    <property type="match status" value="1"/>
</dbReference>
<evidence type="ECO:0000256" key="1">
    <source>
        <dbReference type="ARBA" id="ARBA00022714"/>
    </source>
</evidence>
<proteinExistence type="predicted"/>
<keyword evidence="1" id="KW-0001">2Fe-2S</keyword>
<evidence type="ECO:0000256" key="3">
    <source>
        <dbReference type="ARBA" id="ARBA00023002"/>
    </source>
</evidence>
<dbReference type="PANTHER" id="PTHR21266">
    <property type="entry name" value="IRON-SULFUR DOMAIN CONTAINING PROTEIN"/>
    <property type="match status" value="1"/>
</dbReference>
<comment type="caution">
    <text evidence="7">The sequence shown here is derived from an EMBL/GenBank/DDBJ whole genome shotgun (WGS) entry which is preliminary data.</text>
</comment>
<dbReference type="EMBL" id="JABEQM010000001">
    <property type="protein sequence ID" value="MBB2200388.1"/>
    <property type="molecule type" value="Genomic_DNA"/>
</dbReference>
<protein>
    <submittedName>
        <fullName evidence="7">Rieske (2Fe-2S) protein</fullName>
    </submittedName>
</protein>
<evidence type="ECO:0000313" key="7">
    <source>
        <dbReference type="EMBL" id="MBB2200388.1"/>
    </source>
</evidence>
<name>A0A7W4K510_9PROT</name>
<gene>
    <name evidence="7" type="ORF">HLH28_02140</name>
</gene>
<keyword evidence="5" id="KW-0411">Iron-sulfur</keyword>
<dbReference type="SUPFAM" id="SSF50022">
    <property type="entry name" value="ISP domain"/>
    <property type="match status" value="1"/>
</dbReference>
<evidence type="ECO:0000259" key="6">
    <source>
        <dbReference type="PROSITE" id="PS51296"/>
    </source>
</evidence>
<dbReference type="InterPro" id="IPR015881">
    <property type="entry name" value="ARHD_Rieske_2Fe_2S"/>
</dbReference>
<dbReference type="Proteomes" id="UP000578030">
    <property type="component" value="Unassembled WGS sequence"/>
</dbReference>
<keyword evidence="4" id="KW-0408">Iron</keyword>
<evidence type="ECO:0000256" key="5">
    <source>
        <dbReference type="ARBA" id="ARBA00023014"/>
    </source>
</evidence>
<reference evidence="7 8" key="1">
    <citation type="submission" date="2020-04" db="EMBL/GenBank/DDBJ databases">
        <title>Description of novel Gluconacetobacter.</title>
        <authorList>
            <person name="Sombolestani A."/>
        </authorList>
    </citation>
    <scope>NUCLEOTIDE SEQUENCE [LARGE SCALE GENOMIC DNA]</scope>
    <source>
        <strain evidence="7 8">LMG 27802</strain>
    </source>
</reference>
<sequence length="209" mass="22197">MLSMDLEEGTVAGCTVLGRDLVVWRDAGGQAHVWDDRCPHRGMRFSLGIVRAGMLACLYHGWRFGPDGRCAHIPAHPELSPPPTLRADPLTAAERDGLVWVALGDAPAHGPATGVSAPCVPVRSLAVDAPAQEVARAIGLPAGSRAGGLDRDIDGLVLAAVLPVDRARSMLHLLVIRPAGVGTDRDRRRRVAVWGQDLRDRLEGAWAAA</sequence>